<dbReference type="EMBL" id="ALWO02000036">
    <property type="protein sequence ID" value="EOZ96062.1"/>
    <property type="molecule type" value="Genomic_DNA"/>
</dbReference>
<comment type="caution">
    <text evidence="2">The sequence shown here is derived from an EMBL/GenBank/DDBJ whole genome shotgun (WGS) entry which is preliminary data.</text>
</comment>
<organism evidence="2 3">
    <name type="scientific">Indibacter alkaliphilus (strain CCUG 57479 / KCTC 22604 / LW1)</name>
    <dbReference type="NCBI Taxonomy" id="1189612"/>
    <lineage>
        <taxon>Bacteria</taxon>
        <taxon>Pseudomonadati</taxon>
        <taxon>Bacteroidota</taxon>
        <taxon>Cytophagia</taxon>
        <taxon>Cytophagales</taxon>
        <taxon>Cyclobacteriaceae</taxon>
    </lineage>
</organism>
<feature type="signal peptide" evidence="1">
    <location>
        <begin position="1"/>
        <end position="20"/>
    </location>
</feature>
<dbReference type="RefSeq" id="WP_009035001.1">
    <property type="nucleotide sequence ID" value="NZ_ALWO02000036.1"/>
</dbReference>
<evidence type="ECO:0000256" key="1">
    <source>
        <dbReference type="SAM" id="SignalP"/>
    </source>
</evidence>
<dbReference type="AlphaFoldDB" id="S2DA36"/>
<evidence type="ECO:0008006" key="4">
    <source>
        <dbReference type="Google" id="ProtNLM"/>
    </source>
</evidence>
<dbReference type="OrthoDB" id="9922at2"/>
<evidence type="ECO:0000313" key="2">
    <source>
        <dbReference type="EMBL" id="EOZ96062.1"/>
    </source>
</evidence>
<evidence type="ECO:0000313" key="3">
    <source>
        <dbReference type="Proteomes" id="UP000006073"/>
    </source>
</evidence>
<protein>
    <recommendedName>
        <fullName evidence="4">Long-chain fatty acid transport protein</fullName>
    </recommendedName>
</protein>
<accession>S2DA36</accession>
<dbReference type="STRING" id="1189612.A33Q_2655"/>
<name>S2DA36_INDAL</name>
<sequence length="394" mass="44490">MKKHLSAIILFSLISIQSFGQGSISYYTPTHYYGLFSQETTSARSAGMGRTAITMDGIDNAFYNPAAIGLTKAKISTHFNYAHGGQVRINSHYPFAGVTYRVNDRLNLGLSSFRWTDRNPIWTTQIAGRDFSVDKREQTMFSVNAAYEVIDGLYVGASGLYLYEEGIPGSITSRDFIFNLGAIYEKEVDWIKVEKMQNQKIRGAASLVNAGMKNRTEQTYEDLLNYRSMLILLHLGASYHFSVPLSNNLVQGKGFFDQNSKQMDVGVHLQFRDELPGKDPLNTQGYNSSFGVGTETWFFNTIALRMGYYFEKRPKDIRPEGGAWVTTDVKGFTWGYGARLPLHQWTEGQFPFNAEVNLVTGRILGEVRKDYAHRPPIGENNFLFSIGVNLQWVK</sequence>
<reference evidence="2 3" key="1">
    <citation type="journal article" date="2013" name="Genome Announc.">
        <title>Draft Genome Sequence of Indibacter alkaliphilus Strain LW1T, Isolated from Lonar Lake, a Haloalkaline Lake in the Buldana District of Maharashtra, India.</title>
        <authorList>
            <person name="Singh A."/>
            <person name="Kumar Jangir P."/>
            <person name="Sharma R."/>
            <person name="Singh A."/>
            <person name="Kumar Pinnaka A."/>
            <person name="Shivaji S."/>
        </authorList>
    </citation>
    <scope>NUCLEOTIDE SEQUENCE [LARGE SCALE GENOMIC DNA]</scope>
    <source>
        <strain evidence="3">CCUG 57479 / KCTC 22604 / LW1</strain>
    </source>
</reference>
<feature type="chain" id="PRO_5004496297" description="Long-chain fatty acid transport protein" evidence="1">
    <location>
        <begin position="21"/>
        <end position="394"/>
    </location>
</feature>
<dbReference type="Proteomes" id="UP000006073">
    <property type="component" value="Unassembled WGS sequence"/>
</dbReference>
<proteinExistence type="predicted"/>
<dbReference type="SUPFAM" id="SSF56935">
    <property type="entry name" value="Porins"/>
    <property type="match status" value="1"/>
</dbReference>
<keyword evidence="1" id="KW-0732">Signal</keyword>
<keyword evidence="3" id="KW-1185">Reference proteome</keyword>
<dbReference type="Gene3D" id="2.40.160.60">
    <property type="entry name" value="Outer membrane protein transport protein (OMPP1/FadL/TodX)"/>
    <property type="match status" value="1"/>
</dbReference>
<gene>
    <name evidence="2" type="ORF">A33Q_2655</name>
</gene>